<name>A0ABV8SRB4_9GAMM</name>
<feature type="transmembrane region" description="Helical" evidence="2">
    <location>
        <begin position="71"/>
        <end position="88"/>
    </location>
</feature>
<proteinExistence type="predicted"/>
<feature type="transmembrane region" description="Helical" evidence="2">
    <location>
        <begin position="45"/>
        <end position="65"/>
    </location>
</feature>
<gene>
    <name evidence="5" type="ORF">ACFPN2_12820</name>
</gene>
<evidence type="ECO:0000259" key="4">
    <source>
        <dbReference type="Pfam" id="PF22570"/>
    </source>
</evidence>
<evidence type="ECO:0000256" key="2">
    <source>
        <dbReference type="SAM" id="Phobius"/>
    </source>
</evidence>
<feature type="domain" description="Cell wall-active antibiotics response LiaF-like C-terminal" evidence="3">
    <location>
        <begin position="218"/>
        <end position="273"/>
    </location>
</feature>
<feature type="transmembrane region" description="Helical" evidence="2">
    <location>
        <begin position="125"/>
        <end position="143"/>
    </location>
</feature>
<reference evidence="6" key="1">
    <citation type="journal article" date="2019" name="Int. J. Syst. Evol. Microbiol.">
        <title>The Global Catalogue of Microorganisms (GCM) 10K type strain sequencing project: providing services to taxonomists for standard genome sequencing and annotation.</title>
        <authorList>
            <consortium name="The Broad Institute Genomics Platform"/>
            <consortium name="The Broad Institute Genome Sequencing Center for Infectious Disease"/>
            <person name="Wu L."/>
            <person name="Ma J."/>
        </authorList>
    </citation>
    <scope>NUCLEOTIDE SEQUENCE [LARGE SCALE GENOMIC DNA]</scope>
    <source>
        <strain evidence="6">CGMCC 1.10759</strain>
    </source>
</reference>
<dbReference type="InterPro" id="IPR054331">
    <property type="entry name" value="LiaF_TM"/>
</dbReference>
<keyword evidence="2" id="KW-1133">Transmembrane helix</keyword>
<keyword evidence="6" id="KW-1185">Reference proteome</keyword>
<protein>
    <submittedName>
        <fullName evidence="5">LiaI-LiaF-like domain-containing protein</fullName>
    </submittedName>
</protein>
<evidence type="ECO:0000259" key="3">
    <source>
        <dbReference type="Pfam" id="PF09922"/>
    </source>
</evidence>
<comment type="caution">
    <text evidence="5">The sequence shown here is derived from an EMBL/GenBank/DDBJ whole genome shotgun (WGS) entry which is preliminary data.</text>
</comment>
<dbReference type="EMBL" id="JBHSDU010000003">
    <property type="protein sequence ID" value="MFC4309966.1"/>
    <property type="molecule type" value="Genomic_DNA"/>
</dbReference>
<dbReference type="RefSeq" id="WP_380597069.1">
    <property type="nucleotide sequence ID" value="NZ_JBHSDU010000003.1"/>
</dbReference>
<evidence type="ECO:0000313" key="6">
    <source>
        <dbReference type="Proteomes" id="UP001595904"/>
    </source>
</evidence>
<dbReference type="Pfam" id="PF22570">
    <property type="entry name" value="LiaF-TM"/>
    <property type="match status" value="1"/>
</dbReference>
<dbReference type="PANTHER" id="PTHR40763:SF5">
    <property type="entry name" value="MEMBRANE PROTEIN"/>
    <property type="match status" value="1"/>
</dbReference>
<feature type="transmembrane region" description="Helical" evidence="2">
    <location>
        <begin position="100"/>
        <end position="119"/>
    </location>
</feature>
<dbReference type="InterPro" id="IPR024425">
    <property type="entry name" value="LiaF-like_C"/>
</dbReference>
<accession>A0ABV8SRB4</accession>
<feature type="domain" description="LiaF transmembrane" evidence="4">
    <location>
        <begin position="46"/>
        <end position="142"/>
    </location>
</feature>
<dbReference type="PANTHER" id="PTHR40763">
    <property type="entry name" value="MEMBRANE PROTEIN-RELATED"/>
    <property type="match status" value="1"/>
</dbReference>
<dbReference type="Pfam" id="PF09922">
    <property type="entry name" value="LiaF-like_C"/>
    <property type="match status" value="1"/>
</dbReference>
<feature type="compositionally biased region" description="Low complexity" evidence="1">
    <location>
        <begin position="160"/>
        <end position="179"/>
    </location>
</feature>
<evidence type="ECO:0000313" key="5">
    <source>
        <dbReference type="EMBL" id="MFC4309966.1"/>
    </source>
</evidence>
<keyword evidence="2" id="KW-0812">Transmembrane</keyword>
<dbReference type="Proteomes" id="UP001595904">
    <property type="component" value="Unassembled WGS sequence"/>
</dbReference>
<feature type="compositionally biased region" description="Polar residues" evidence="1">
    <location>
        <begin position="181"/>
        <end position="190"/>
    </location>
</feature>
<feature type="compositionally biased region" description="Basic and acidic residues" evidence="1">
    <location>
        <begin position="11"/>
        <end position="25"/>
    </location>
</feature>
<feature type="region of interest" description="Disordered" evidence="1">
    <location>
        <begin position="150"/>
        <end position="190"/>
    </location>
</feature>
<feature type="region of interest" description="Disordered" evidence="1">
    <location>
        <begin position="1"/>
        <end position="25"/>
    </location>
</feature>
<keyword evidence="2" id="KW-0472">Membrane</keyword>
<sequence length="305" mass="33092">MTQLPGDDGFDPNRDPNRNQEQDWPLHPRRSLHHHSRHEMFSTRLIVGLLIILLGGTLLADNLGWFEARHVLRSLWPLALVAVGVAMIRHPQHKRSRAWGWVLVTVGIWIFLDKIGWIHVSLGQLILPGILLFVGGVLVFRSVSGPPSGSAGGVPPAPGAPDSNGSATSNTGSNNNGPSRSYFNTSFGSSQSGDTAEFVRSFAMLSGHELRPVSRPFRGADLSAIMGGIKLDLTSARMEGDSAVIEIFAFWGGVEIYVPPDWTVTSEVTTLLAGFIDKRRPTTVVPTKHLVVKGMVVMAGVEIKN</sequence>
<organism evidence="5 6">
    <name type="scientific">Steroidobacter flavus</name>
    <dbReference type="NCBI Taxonomy" id="1842136"/>
    <lineage>
        <taxon>Bacteria</taxon>
        <taxon>Pseudomonadati</taxon>
        <taxon>Pseudomonadota</taxon>
        <taxon>Gammaproteobacteria</taxon>
        <taxon>Steroidobacterales</taxon>
        <taxon>Steroidobacteraceae</taxon>
        <taxon>Steroidobacter</taxon>
    </lineage>
</organism>
<evidence type="ECO:0000256" key="1">
    <source>
        <dbReference type="SAM" id="MobiDB-lite"/>
    </source>
</evidence>